<evidence type="ECO:0000313" key="8">
    <source>
        <dbReference type="EMBL" id="KAK5529257.1"/>
    </source>
</evidence>
<evidence type="ECO:0000313" key="9">
    <source>
        <dbReference type="Proteomes" id="UP001345827"/>
    </source>
</evidence>
<dbReference type="Proteomes" id="UP001345827">
    <property type="component" value="Unassembled WGS sequence"/>
</dbReference>
<evidence type="ECO:0000256" key="2">
    <source>
        <dbReference type="ARBA" id="ARBA00010139"/>
    </source>
</evidence>
<keyword evidence="4" id="KW-0274">FAD</keyword>
<evidence type="ECO:0000256" key="7">
    <source>
        <dbReference type="ARBA" id="ARBA00023033"/>
    </source>
</evidence>
<evidence type="ECO:0000256" key="1">
    <source>
        <dbReference type="ARBA" id="ARBA00001974"/>
    </source>
</evidence>
<dbReference type="PANTHER" id="PTHR43098:SF3">
    <property type="entry name" value="L-ORNITHINE N(5)-MONOOXYGENASE-RELATED"/>
    <property type="match status" value="1"/>
</dbReference>
<dbReference type="AlphaFoldDB" id="A0AAV9PWH4"/>
<evidence type="ECO:0000256" key="5">
    <source>
        <dbReference type="ARBA" id="ARBA00022857"/>
    </source>
</evidence>
<comment type="cofactor">
    <cofactor evidence="1">
        <name>FAD</name>
        <dbReference type="ChEBI" id="CHEBI:57692"/>
    </cofactor>
</comment>
<dbReference type="InterPro" id="IPR020946">
    <property type="entry name" value="Flavin_mOase-like"/>
</dbReference>
<evidence type="ECO:0000256" key="4">
    <source>
        <dbReference type="ARBA" id="ARBA00022827"/>
    </source>
</evidence>
<dbReference type="InterPro" id="IPR036188">
    <property type="entry name" value="FAD/NAD-bd_sf"/>
</dbReference>
<evidence type="ECO:0000256" key="6">
    <source>
        <dbReference type="ARBA" id="ARBA00023002"/>
    </source>
</evidence>
<dbReference type="SUPFAM" id="SSF51905">
    <property type="entry name" value="FAD/NAD(P)-binding domain"/>
    <property type="match status" value="3"/>
</dbReference>
<keyword evidence="5" id="KW-0521">NADP</keyword>
<dbReference type="PANTHER" id="PTHR43098">
    <property type="entry name" value="L-ORNITHINE N(5)-MONOOXYGENASE-RELATED"/>
    <property type="match status" value="1"/>
</dbReference>
<dbReference type="Gene3D" id="3.50.50.60">
    <property type="entry name" value="FAD/NAD(P)-binding domain"/>
    <property type="match status" value="3"/>
</dbReference>
<name>A0AAV9PWH4_9PEZI</name>
<sequence length="627" mass="72649">MPLKRDISNVNDGNSPTTNGIVANGLAQHDESELLDMLIVGAGFAGVYLLHQLRKRGFNAKIVEVFSSNWHFHYVLRINSHLSLGRFRPRRHMVLEPVRPFVWTCHHILTVPRYPGARVDSQYPVYALSIPEVYEDWTWSSHYPDHAELREYFKHVEDRLHVKKDCVFNTKVVAADWDDDTCSWTIICDTGKVFKSKFWTACTGFAAKRYFPDWEGLEDFKGVIHHSSFWPKDGVDVKGKRVAVIGTGATGVQITQEWAREIGEDGHLEMWQRTPNLACPMNQIFMTKEEQAKLQDDLGSRFAERNNYYNGFLYQWREDKTFDHNDKERDEFYWTLWKMGGFRFLMNNYYDMTRENTANQQAYNFWRDRVRERVHDPRKAELLAPWERPHLFGGKRLSLEQDFYDHFNKNLRQPNVDVVDVRNNPIKRFVSDGIIQEDGTFHKLDIVALATGFDSITGGLKDMKISGVDGEILTEKWAMGTWTYLGISTARFPNFFLEFPWPEEVESCGKYADGEFPSTYGPQAPTAFSNGPSCIEVQGDWIVNVLSDLREKGLKKIDAKRKAEEDWRALVFELINDTPRGKVDSWYNGANIPGKPREHLNYAGGIPRYKKTLENVRQDGYEGFVVS</sequence>
<keyword evidence="7" id="KW-0503">Monooxygenase</keyword>
<accession>A0AAV9PWH4</accession>
<dbReference type="GO" id="GO:0050661">
    <property type="term" value="F:NADP binding"/>
    <property type="evidence" value="ECO:0007669"/>
    <property type="project" value="InterPro"/>
</dbReference>
<dbReference type="GO" id="GO:0050660">
    <property type="term" value="F:flavin adenine dinucleotide binding"/>
    <property type="evidence" value="ECO:0007669"/>
    <property type="project" value="InterPro"/>
</dbReference>
<dbReference type="GO" id="GO:0004499">
    <property type="term" value="F:N,N-dimethylaniline monooxygenase activity"/>
    <property type="evidence" value="ECO:0007669"/>
    <property type="project" value="InterPro"/>
</dbReference>
<dbReference type="InterPro" id="IPR050775">
    <property type="entry name" value="FAD-binding_Monooxygenases"/>
</dbReference>
<keyword evidence="9" id="KW-1185">Reference proteome</keyword>
<comment type="caution">
    <text evidence="8">The sequence shown here is derived from an EMBL/GenBank/DDBJ whole genome shotgun (WGS) entry which is preliminary data.</text>
</comment>
<protein>
    <recommendedName>
        <fullName evidence="10">L-ornithine N(5)-monooxygenase</fullName>
    </recommendedName>
</protein>
<gene>
    <name evidence="8" type="ORF">LTR25_009994</name>
</gene>
<organism evidence="8 9">
    <name type="scientific">Vermiconidia calcicola</name>
    <dbReference type="NCBI Taxonomy" id="1690605"/>
    <lineage>
        <taxon>Eukaryota</taxon>
        <taxon>Fungi</taxon>
        <taxon>Dikarya</taxon>
        <taxon>Ascomycota</taxon>
        <taxon>Pezizomycotina</taxon>
        <taxon>Dothideomycetes</taxon>
        <taxon>Dothideomycetidae</taxon>
        <taxon>Mycosphaerellales</taxon>
        <taxon>Extremaceae</taxon>
        <taxon>Vermiconidia</taxon>
    </lineage>
</organism>
<keyword evidence="3" id="KW-0285">Flavoprotein</keyword>
<evidence type="ECO:0008006" key="10">
    <source>
        <dbReference type="Google" id="ProtNLM"/>
    </source>
</evidence>
<dbReference type="Pfam" id="PF00743">
    <property type="entry name" value="FMO-like"/>
    <property type="match status" value="1"/>
</dbReference>
<proteinExistence type="inferred from homology"/>
<comment type="similarity">
    <text evidence="2">Belongs to the FAD-binding monooxygenase family.</text>
</comment>
<keyword evidence="6" id="KW-0560">Oxidoreductase</keyword>
<dbReference type="EMBL" id="JAXLQG010000023">
    <property type="protein sequence ID" value="KAK5529257.1"/>
    <property type="molecule type" value="Genomic_DNA"/>
</dbReference>
<evidence type="ECO:0000256" key="3">
    <source>
        <dbReference type="ARBA" id="ARBA00022630"/>
    </source>
</evidence>
<reference evidence="8 9" key="1">
    <citation type="submission" date="2023-06" db="EMBL/GenBank/DDBJ databases">
        <title>Black Yeasts Isolated from many extreme environments.</title>
        <authorList>
            <person name="Coleine C."/>
            <person name="Stajich J.E."/>
            <person name="Selbmann L."/>
        </authorList>
    </citation>
    <scope>NUCLEOTIDE SEQUENCE [LARGE SCALE GENOMIC DNA]</scope>
    <source>
        <strain evidence="8 9">CCFEE 5887</strain>
    </source>
</reference>